<dbReference type="GO" id="GO:0008168">
    <property type="term" value="F:methyltransferase activity"/>
    <property type="evidence" value="ECO:0007669"/>
    <property type="project" value="UniProtKB-UniRule"/>
</dbReference>
<dbReference type="Gene3D" id="3.20.20.330">
    <property type="entry name" value="Homocysteine-binding-like domain"/>
    <property type="match status" value="1"/>
</dbReference>
<dbReference type="PIRSF" id="PIRSF037505">
    <property type="entry name" value="Betaine_HMT"/>
    <property type="match status" value="1"/>
</dbReference>
<evidence type="ECO:0000256" key="4">
    <source>
        <dbReference type="PROSITE-ProRule" id="PRU00333"/>
    </source>
</evidence>
<feature type="domain" description="Hcy-binding" evidence="5">
    <location>
        <begin position="1"/>
        <end position="290"/>
    </location>
</feature>
<dbReference type="AlphaFoldDB" id="A0A2T4JBU9"/>
<dbReference type="PROSITE" id="PS50970">
    <property type="entry name" value="HCY"/>
    <property type="match status" value="1"/>
</dbReference>
<evidence type="ECO:0000313" key="7">
    <source>
        <dbReference type="Proteomes" id="UP000241362"/>
    </source>
</evidence>
<dbReference type="GO" id="GO:0032259">
    <property type="term" value="P:methylation"/>
    <property type="evidence" value="ECO:0007669"/>
    <property type="project" value="UniProtKB-KW"/>
</dbReference>
<comment type="cofactor">
    <cofactor evidence="3">
        <name>Zn(2+)</name>
        <dbReference type="ChEBI" id="CHEBI:29105"/>
    </cofactor>
    <text evidence="3">Binds 1 zinc ion per subunit.</text>
</comment>
<keyword evidence="2 4" id="KW-0808">Transferase</keyword>
<dbReference type="PANTHER" id="PTHR11103">
    <property type="entry name" value="SLR1189 PROTEIN"/>
    <property type="match status" value="1"/>
</dbReference>
<accession>A0A2T4JBU9</accession>
<reference evidence="6 7" key="1">
    <citation type="submission" date="2018-03" db="EMBL/GenBank/DDBJ databases">
        <title>Rhodobacter blasticus.</title>
        <authorList>
            <person name="Meyer T.E."/>
            <person name="Miller S."/>
            <person name="Lodha T."/>
            <person name="Gandham S."/>
            <person name="Chintalapati S."/>
            <person name="Chintalapati V.R."/>
        </authorList>
    </citation>
    <scope>NUCLEOTIDE SEQUENCE [LARGE SCALE GENOMIC DNA]</scope>
    <source>
        <strain evidence="6 7">DSM 2131</strain>
    </source>
</reference>
<name>A0A2T4JBU9_FUSBL</name>
<dbReference type="GO" id="GO:0008270">
    <property type="term" value="F:zinc ion binding"/>
    <property type="evidence" value="ECO:0007669"/>
    <property type="project" value="InterPro"/>
</dbReference>
<gene>
    <name evidence="6" type="ORF">C5F44_06105</name>
</gene>
<dbReference type="InterPro" id="IPR017226">
    <property type="entry name" value="BHMT-like"/>
</dbReference>
<comment type="caution">
    <text evidence="6">The sequence shown here is derived from an EMBL/GenBank/DDBJ whole genome shotgun (WGS) entry which is preliminary data.</text>
</comment>
<keyword evidence="3 4" id="KW-0862">Zinc</keyword>
<evidence type="ECO:0000259" key="5">
    <source>
        <dbReference type="PROSITE" id="PS50970"/>
    </source>
</evidence>
<dbReference type="PANTHER" id="PTHR11103:SF18">
    <property type="entry name" value="SLR1189 PROTEIN"/>
    <property type="match status" value="1"/>
</dbReference>
<evidence type="ECO:0000313" key="6">
    <source>
        <dbReference type="EMBL" id="PTE15371.1"/>
    </source>
</evidence>
<feature type="binding site" evidence="4">
    <location>
        <position position="202"/>
    </location>
    <ligand>
        <name>Zn(2+)</name>
        <dbReference type="ChEBI" id="CHEBI:29105"/>
    </ligand>
</feature>
<dbReference type="RefSeq" id="WP_107672620.1">
    <property type="nucleotide sequence ID" value="NZ_PZKE01000004.1"/>
</dbReference>
<dbReference type="Proteomes" id="UP000241362">
    <property type="component" value="Unassembled WGS sequence"/>
</dbReference>
<evidence type="ECO:0000256" key="2">
    <source>
        <dbReference type="ARBA" id="ARBA00022679"/>
    </source>
</evidence>
<dbReference type="EMBL" id="PZKE01000004">
    <property type="protein sequence ID" value="PTE15371.1"/>
    <property type="molecule type" value="Genomic_DNA"/>
</dbReference>
<organism evidence="6 7">
    <name type="scientific">Fuscovulum blasticum DSM 2131</name>
    <dbReference type="NCBI Taxonomy" id="1188250"/>
    <lineage>
        <taxon>Bacteria</taxon>
        <taxon>Pseudomonadati</taxon>
        <taxon>Pseudomonadota</taxon>
        <taxon>Alphaproteobacteria</taxon>
        <taxon>Rhodobacterales</taxon>
        <taxon>Paracoccaceae</taxon>
        <taxon>Pseudogemmobacter</taxon>
    </lineage>
</organism>
<evidence type="ECO:0000256" key="3">
    <source>
        <dbReference type="PIRSR" id="PIRSR037505-2"/>
    </source>
</evidence>
<dbReference type="SUPFAM" id="SSF82282">
    <property type="entry name" value="Homocysteine S-methyltransferase"/>
    <property type="match status" value="1"/>
</dbReference>
<keyword evidence="7" id="KW-1185">Reference proteome</keyword>
<protein>
    <submittedName>
        <fullName evidence="6">Homocysteine S-methyltransferase</fullName>
    </submittedName>
</protein>
<dbReference type="Pfam" id="PF02574">
    <property type="entry name" value="S-methyl_trans"/>
    <property type="match status" value="1"/>
</dbReference>
<evidence type="ECO:0000256" key="1">
    <source>
        <dbReference type="ARBA" id="ARBA00022603"/>
    </source>
</evidence>
<dbReference type="InterPro" id="IPR036589">
    <property type="entry name" value="HCY_dom_sf"/>
</dbReference>
<keyword evidence="1 4" id="KW-0489">Methyltransferase</keyword>
<proteinExistence type="predicted"/>
<sequence>MATITLLDGGMGQELVARATRDPGPLWATRVMIDHPGLVKAIHDDYFAAGASVATTNTYNILHDRLQRDGLDALYHALHLRALAEAHEARAQAGRGIIAGSMGPLGESYRPDLTPPVAESAALYAEKARILAAHVDVILIETISSLDLARGALRGAQVAGRPVWLSVSVDDRDGSRLRSGEAVADLAEVIAEAPTAAVLANCSMPEAMVAAMAALKPLGLPFGAYANGFSEITGLPLPETQAPPAYCGRHDLTPEKYADFAMSWVGMGATIVGGCCEVGPAHIRHLAQRLRDAGHQIA</sequence>
<dbReference type="GO" id="GO:0009086">
    <property type="term" value="P:methionine biosynthetic process"/>
    <property type="evidence" value="ECO:0007669"/>
    <property type="project" value="InterPro"/>
</dbReference>
<keyword evidence="3 4" id="KW-0479">Metal-binding</keyword>
<feature type="binding site" evidence="3 4">
    <location>
        <position position="275"/>
    </location>
    <ligand>
        <name>Zn(2+)</name>
        <dbReference type="ChEBI" id="CHEBI:29105"/>
    </ligand>
</feature>
<feature type="binding site" evidence="3 4">
    <location>
        <position position="276"/>
    </location>
    <ligand>
        <name>Zn(2+)</name>
        <dbReference type="ChEBI" id="CHEBI:29105"/>
    </ligand>
</feature>
<dbReference type="InterPro" id="IPR003726">
    <property type="entry name" value="HCY_dom"/>
</dbReference>